<evidence type="ECO:0000256" key="3">
    <source>
        <dbReference type="ARBA" id="ARBA00022801"/>
    </source>
</evidence>
<dbReference type="PANTHER" id="PTHR12411">
    <property type="entry name" value="CYSTEINE PROTEASE FAMILY C1-RELATED"/>
    <property type="match status" value="1"/>
</dbReference>
<dbReference type="Pfam" id="PF08246">
    <property type="entry name" value="Inhibitor_I29"/>
    <property type="match status" value="1"/>
</dbReference>
<dbReference type="GO" id="GO:0008234">
    <property type="term" value="F:cysteine-type peptidase activity"/>
    <property type="evidence" value="ECO:0007669"/>
    <property type="project" value="UniProtKB-KW"/>
</dbReference>
<evidence type="ECO:0008006" key="11">
    <source>
        <dbReference type="Google" id="ProtNLM"/>
    </source>
</evidence>
<protein>
    <recommendedName>
        <fullName evidence="11">CTSF</fullName>
    </recommendedName>
</protein>
<accession>A0A7J7JAE0</accession>
<dbReference type="InterPro" id="IPR000169">
    <property type="entry name" value="Pept_cys_AS"/>
</dbReference>
<evidence type="ECO:0000313" key="10">
    <source>
        <dbReference type="Proteomes" id="UP000593567"/>
    </source>
</evidence>
<evidence type="ECO:0000256" key="2">
    <source>
        <dbReference type="ARBA" id="ARBA00022670"/>
    </source>
</evidence>
<dbReference type="InterPro" id="IPR025661">
    <property type="entry name" value="Pept_asp_AS"/>
</dbReference>
<dbReference type="PROSITE" id="PS00139">
    <property type="entry name" value="THIOL_PROTEASE_CYS"/>
    <property type="match status" value="1"/>
</dbReference>
<evidence type="ECO:0000256" key="5">
    <source>
        <dbReference type="ARBA" id="ARBA00023145"/>
    </source>
</evidence>
<dbReference type="InterPro" id="IPR013201">
    <property type="entry name" value="Prot_inhib_I29"/>
</dbReference>
<keyword evidence="6" id="KW-1015">Disulfide bond</keyword>
<keyword evidence="10" id="KW-1185">Reference proteome</keyword>
<sequence length="396" mass="44344">MSLFIIADPCWNIMSRNLFALVLVYTVIALVCASFESKEDEYLANLKQKDSLLHFKLWQLEHGKVYTTTEEHSRRFVTFKENLALIEQLNKEHNGMAIFAANKFADISPAEFGSTVLMRRRSVPQHSQDKFLKSSPSTDPLPESFDWRDKNVVSSVKDQGSAGTCWAFSTVANVEGQFAMKYQKLLNLSVEQVVDCDDSEDVPKRYGDCGVYGGWPYLAFGYLQRQGGIETESAYPYCCGGGKDLCFVCPNGYWNASICGPPMPYCNVSQSCPYKLDKSKFVENLVVNDWKQIDMNETVIAQQLQVIGPLSVALDARMLQFYSKGVFNPYLCSKTTLDHAVLLVGFGTDKGLFGDTPYWTIKNSWGPSWGEKGYFRIKRGAGTCGINTQVTTAILA</sequence>
<comment type="caution">
    <text evidence="9">The sequence shown here is derived from an EMBL/GenBank/DDBJ whole genome shotgun (WGS) entry which is preliminary data.</text>
</comment>
<dbReference type="Gene3D" id="3.90.70.10">
    <property type="entry name" value="Cysteine proteinases"/>
    <property type="match status" value="1"/>
</dbReference>
<dbReference type="InterPro" id="IPR025660">
    <property type="entry name" value="Pept_his_AS"/>
</dbReference>
<dbReference type="InterPro" id="IPR039417">
    <property type="entry name" value="Peptidase_C1A_papain-like"/>
</dbReference>
<feature type="domain" description="Peptidase C1A papain C-terminal" evidence="7">
    <location>
        <begin position="141"/>
        <end position="394"/>
    </location>
</feature>
<dbReference type="InterPro" id="IPR038765">
    <property type="entry name" value="Papain-like_cys_pep_sf"/>
</dbReference>
<keyword evidence="4" id="KW-0788">Thiol protease</keyword>
<dbReference type="PROSITE" id="PS00639">
    <property type="entry name" value="THIOL_PROTEASE_HIS"/>
    <property type="match status" value="1"/>
</dbReference>
<dbReference type="EMBL" id="VXIV02002782">
    <property type="protein sequence ID" value="KAF6022947.1"/>
    <property type="molecule type" value="Genomic_DNA"/>
</dbReference>
<reference evidence="9" key="1">
    <citation type="submission" date="2020-06" db="EMBL/GenBank/DDBJ databases">
        <title>Draft genome of Bugula neritina, a colonial animal packing powerful symbionts and potential medicines.</title>
        <authorList>
            <person name="Rayko M."/>
        </authorList>
    </citation>
    <scope>NUCLEOTIDE SEQUENCE [LARGE SCALE GENOMIC DNA]</scope>
    <source>
        <strain evidence="9">Kwan_BN1</strain>
    </source>
</reference>
<dbReference type="PRINTS" id="PR00705">
    <property type="entry name" value="PAPAIN"/>
</dbReference>
<dbReference type="InterPro" id="IPR000668">
    <property type="entry name" value="Peptidase_C1A_C"/>
</dbReference>
<name>A0A7J7JAE0_BUGNE</name>
<dbReference type="SUPFAM" id="SSF54001">
    <property type="entry name" value="Cysteine proteinases"/>
    <property type="match status" value="1"/>
</dbReference>
<dbReference type="PROSITE" id="PS00640">
    <property type="entry name" value="THIOL_PROTEASE_ASN"/>
    <property type="match status" value="1"/>
</dbReference>
<feature type="domain" description="Cathepsin propeptide inhibitor" evidence="8">
    <location>
        <begin position="55"/>
        <end position="112"/>
    </location>
</feature>
<dbReference type="SMART" id="SM00848">
    <property type="entry name" value="Inhibitor_I29"/>
    <property type="match status" value="1"/>
</dbReference>
<dbReference type="InterPro" id="IPR013128">
    <property type="entry name" value="Peptidase_C1A"/>
</dbReference>
<dbReference type="SMART" id="SM00645">
    <property type="entry name" value="Pept_C1"/>
    <property type="match status" value="1"/>
</dbReference>
<dbReference type="Pfam" id="PF00112">
    <property type="entry name" value="Peptidase_C1"/>
    <property type="match status" value="1"/>
</dbReference>
<organism evidence="9 10">
    <name type="scientific">Bugula neritina</name>
    <name type="common">Brown bryozoan</name>
    <name type="synonym">Sertularia neritina</name>
    <dbReference type="NCBI Taxonomy" id="10212"/>
    <lineage>
        <taxon>Eukaryota</taxon>
        <taxon>Metazoa</taxon>
        <taxon>Spiralia</taxon>
        <taxon>Lophotrochozoa</taxon>
        <taxon>Bryozoa</taxon>
        <taxon>Gymnolaemata</taxon>
        <taxon>Cheilostomatida</taxon>
        <taxon>Flustrina</taxon>
        <taxon>Buguloidea</taxon>
        <taxon>Bugulidae</taxon>
        <taxon>Bugula</taxon>
    </lineage>
</organism>
<gene>
    <name evidence="9" type="ORF">EB796_018744</name>
</gene>
<evidence type="ECO:0000256" key="1">
    <source>
        <dbReference type="ARBA" id="ARBA00008455"/>
    </source>
</evidence>
<comment type="similarity">
    <text evidence="1">Belongs to the peptidase C1 family.</text>
</comment>
<dbReference type="Proteomes" id="UP000593567">
    <property type="component" value="Unassembled WGS sequence"/>
</dbReference>
<keyword evidence="2" id="KW-0645">Protease</keyword>
<evidence type="ECO:0000259" key="8">
    <source>
        <dbReference type="SMART" id="SM00848"/>
    </source>
</evidence>
<dbReference type="AlphaFoldDB" id="A0A7J7JAE0"/>
<keyword evidence="5" id="KW-0865">Zymogen</keyword>
<dbReference type="GO" id="GO:0006508">
    <property type="term" value="P:proteolysis"/>
    <property type="evidence" value="ECO:0007669"/>
    <property type="project" value="UniProtKB-KW"/>
</dbReference>
<dbReference type="CDD" id="cd02248">
    <property type="entry name" value="Peptidase_C1A"/>
    <property type="match status" value="1"/>
</dbReference>
<proteinExistence type="inferred from homology"/>
<keyword evidence="3" id="KW-0378">Hydrolase</keyword>
<evidence type="ECO:0000256" key="6">
    <source>
        <dbReference type="ARBA" id="ARBA00023157"/>
    </source>
</evidence>
<dbReference type="OrthoDB" id="65740at2759"/>
<evidence type="ECO:0000313" key="9">
    <source>
        <dbReference type="EMBL" id="KAF6022947.1"/>
    </source>
</evidence>
<evidence type="ECO:0000256" key="4">
    <source>
        <dbReference type="ARBA" id="ARBA00022807"/>
    </source>
</evidence>
<evidence type="ECO:0000259" key="7">
    <source>
        <dbReference type="SMART" id="SM00645"/>
    </source>
</evidence>